<keyword evidence="2" id="KW-1185">Reference proteome</keyword>
<dbReference type="Proteomes" id="UP001055811">
    <property type="component" value="Linkage Group LG07"/>
</dbReference>
<gene>
    <name evidence="1" type="ORF">L2E82_38903</name>
</gene>
<comment type="caution">
    <text evidence="1">The sequence shown here is derived from an EMBL/GenBank/DDBJ whole genome shotgun (WGS) entry which is preliminary data.</text>
</comment>
<accession>A0ACB9AGI8</accession>
<reference evidence="1 2" key="2">
    <citation type="journal article" date="2022" name="Mol. Ecol. Resour.">
        <title>The genomes of chicory, endive, great burdock and yacon provide insights into Asteraceae paleo-polyploidization history and plant inulin production.</title>
        <authorList>
            <person name="Fan W."/>
            <person name="Wang S."/>
            <person name="Wang H."/>
            <person name="Wang A."/>
            <person name="Jiang F."/>
            <person name="Liu H."/>
            <person name="Zhao H."/>
            <person name="Xu D."/>
            <person name="Zhang Y."/>
        </authorList>
    </citation>
    <scope>NUCLEOTIDE SEQUENCE [LARGE SCALE GENOMIC DNA]</scope>
    <source>
        <strain evidence="2">cv. Punajuju</strain>
        <tissue evidence="1">Leaves</tissue>
    </source>
</reference>
<evidence type="ECO:0000313" key="2">
    <source>
        <dbReference type="Proteomes" id="UP001055811"/>
    </source>
</evidence>
<organism evidence="1 2">
    <name type="scientific">Cichorium intybus</name>
    <name type="common">Chicory</name>
    <dbReference type="NCBI Taxonomy" id="13427"/>
    <lineage>
        <taxon>Eukaryota</taxon>
        <taxon>Viridiplantae</taxon>
        <taxon>Streptophyta</taxon>
        <taxon>Embryophyta</taxon>
        <taxon>Tracheophyta</taxon>
        <taxon>Spermatophyta</taxon>
        <taxon>Magnoliopsida</taxon>
        <taxon>eudicotyledons</taxon>
        <taxon>Gunneridae</taxon>
        <taxon>Pentapetalae</taxon>
        <taxon>asterids</taxon>
        <taxon>campanulids</taxon>
        <taxon>Asterales</taxon>
        <taxon>Asteraceae</taxon>
        <taxon>Cichorioideae</taxon>
        <taxon>Cichorieae</taxon>
        <taxon>Cichoriinae</taxon>
        <taxon>Cichorium</taxon>
    </lineage>
</organism>
<reference evidence="2" key="1">
    <citation type="journal article" date="2022" name="Mol. Ecol. Resour.">
        <title>The genomes of chicory, endive, great burdock and yacon provide insights into Asteraceae palaeo-polyploidization history and plant inulin production.</title>
        <authorList>
            <person name="Fan W."/>
            <person name="Wang S."/>
            <person name="Wang H."/>
            <person name="Wang A."/>
            <person name="Jiang F."/>
            <person name="Liu H."/>
            <person name="Zhao H."/>
            <person name="Xu D."/>
            <person name="Zhang Y."/>
        </authorList>
    </citation>
    <scope>NUCLEOTIDE SEQUENCE [LARGE SCALE GENOMIC DNA]</scope>
    <source>
        <strain evidence="2">cv. Punajuju</strain>
    </source>
</reference>
<dbReference type="EMBL" id="CM042015">
    <property type="protein sequence ID" value="KAI3709144.1"/>
    <property type="molecule type" value="Genomic_DNA"/>
</dbReference>
<name>A0ACB9AGI8_CICIN</name>
<proteinExistence type="predicted"/>
<evidence type="ECO:0000313" key="1">
    <source>
        <dbReference type="EMBL" id="KAI3709144.1"/>
    </source>
</evidence>
<protein>
    <submittedName>
        <fullName evidence="1">Uncharacterized protein</fullName>
    </submittedName>
</protein>
<sequence>MDRVVCPKNAELVEFMLKKQKEMVDLSENNAKTISKACSKVCSSKTPIKTLKDFANIKGVGKWILRIMKDFFTDEAENEEMIQSAEASGLPEIGKGKARQFGVSSDRDWYMLTELGKEAARDLCIRDELVDDVASQHVSSSWQKKPVEIPPDTLDKCTFVMSQIIPKLHAEKDARARDLIDRGMKLEVELRDSEPLRADAENEQVVAIKSDIDGMHKDLVDMRGDYEMDASKLKAENEQVVAIKSDIDGMHKDLVDMRGDYEMVKKANEEHMIQKESMEKNLILMAREIEKL</sequence>